<feature type="compositionally biased region" description="Polar residues" evidence="1">
    <location>
        <begin position="679"/>
        <end position="706"/>
    </location>
</feature>
<accession>A0A9K3LIB4</accession>
<evidence type="ECO:0000313" key="3">
    <source>
        <dbReference type="EMBL" id="KAG7339778.1"/>
    </source>
</evidence>
<reference evidence="4" key="2">
    <citation type="submission" date="2021-04" db="EMBL/GenBank/DDBJ databases">
        <authorList>
            <person name="Podell S."/>
        </authorList>
    </citation>
    <scope>NUCLEOTIDE SEQUENCE</scope>
    <source>
        <strain evidence="4">Hildebrandi</strain>
    </source>
</reference>
<feature type="compositionally biased region" description="Basic residues" evidence="1">
    <location>
        <begin position="56"/>
        <end position="66"/>
    </location>
</feature>
<feature type="transmembrane region" description="Helical" evidence="2">
    <location>
        <begin position="921"/>
        <end position="940"/>
    </location>
</feature>
<feature type="compositionally biased region" description="Polar residues" evidence="1">
    <location>
        <begin position="335"/>
        <end position="350"/>
    </location>
</feature>
<feature type="compositionally biased region" description="Basic residues" evidence="1">
    <location>
        <begin position="97"/>
        <end position="106"/>
    </location>
</feature>
<feature type="compositionally biased region" description="Basic and acidic residues" evidence="1">
    <location>
        <begin position="38"/>
        <end position="51"/>
    </location>
</feature>
<keyword evidence="2" id="KW-1133">Transmembrane helix</keyword>
<feature type="transmembrane region" description="Helical" evidence="2">
    <location>
        <begin position="1115"/>
        <end position="1137"/>
    </location>
</feature>
<feature type="compositionally biased region" description="Polar residues" evidence="1">
    <location>
        <begin position="629"/>
        <end position="642"/>
    </location>
</feature>
<dbReference type="EMBL" id="JAGRRH010000011">
    <property type="protein sequence ID" value="KAG7362573.1"/>
    <property type="molecule type" value="Genomic_DNA"/>
</dbReference>
<feature type="compositionally biased region" description="Basic residues" evidence="1">
    <location>
        <begin position="166"/>
        <end position="183"/>
    </location>
</feature>
<dbReference type="Proteomes" id="UP000693970">
    <property type="component" value="Unassembled WGS sequence"/>
</dbReference>
<feature type="compositionally biased region" description="Polar residues" evidence="1">
    <location>
        <begin position="272"/>
        <end position="282"/>
    </location>
</feature>
<feature type="compositionally biased region" description="Basic and acidic residues" evidence="1">
    <location>
        <begin position="537"/>
        <end position="548"/>
    </location>
</feature>
<feature type="region of interest" description="Disordered" evidence="1">
    <location>
        <begin position="431"/>
        <end position="478"/>
    </location>
</feature>
<feature type="compositionally biased region" description="Polar residues" evidence="1">
    <location>
        <begin position="23"/>
        <end position="35"/>
    </location>
</feature>
<feature type="compositionally biased region" description="Basic and acidic residues" evidence="1">
    <location>
        <begin position="124"/>
        <end position="140"/>
    </location>
</feature>
<evidence type="ECO:0000256" key="2">
    <source>
        <dbReference type="SAM" id="Phobius"/>
    </source>
</evidence>
<feature type="compositionally biased region" description="Basic residues" evidence="1">
    <location>
        <begin position="141"/>
        <end position="154"/>
    </location>
</feature>
<feature type="region of interest" description="Disordered" evidence="1">
    <location>
        <begin position="503"/>
        <end position="717"/>
    </location>
</feature>
<feature type="transmembrane region" description="Helical" evidence="2">
    <location>
        <begin position="871"/>
        <end position="889"/>
    </location>
</feature>
<feature type="compositionally biased region" description="Polar residues" evidence="1">
    <location>
        <begin position="452"/>
        <end position="463"/>
    </location>
</feature>
<feature type="compositionally biased region" description="Basic and acidic residues" evidence="1">
    <location>
        <begin position="400"/>
        <end position="412"/>
    </location>
</feature>
<feature type="region of interest" description="Disordered" evidence="1">
    <location>
        <begin position="1"/>
        <end position="418"/>
    </location>
</feature>
<comment type="caution">
    <text evidence="4">The sequence shown here is derived from an EMBL/GenBank/DDBJ whole genome shotgun (WGS) entry which is preliminary data.</text>
</comment>
<evidence type="ECO:0000256" key="1">
    <source>
        <dbReference type="SAM" id="MobiDB-lite"/>
    </source>
</evidence>
<feature type="compositionally biased region" description="Low complexity" evidence="1">
    <location>
        <begin position="1003"/>
        <end position="1014"/>
    </location>
</feature>
<feature type="region of interest" description="Disordered" evidence="1">
    <location>
        <begin position="754"/>
        <end position="775"/>
    </location>
</feature>
<keyword evidence="2" id="KW-0812">Transmembrane</keyword>
<dbReference type="EMBL" id="JAGRRH010000030">
    <property type="protein sequence ID" value="KAG7339778.1"/>
    <property type="molecule type" value="Genomic_DNA"/>
</dbReference>
<feature type="compositionally biased region" description="Polar residues" evidence="1">
    <location>
        <begin position="188"/>
        <end position="201"/>
    </location>
</feature>
<feature type="compositionally biased region" description="Basic and acidic residues" evidence="1">
    <location>
        <begin position="585"/>
        <end position="594"/>
    </location>
</feature>
<gene>
    <name evidence="4" type="ORF">IV203_025457</name>
    <name evidence="3" type="ORF">IV203_028239</name>
</gene>
<feature type="compositionally biased region" description="Polar residues" evidence="1">
    <location>
        <begin position="76"/>
        <end position="96"/>
    </location>
</feature>
<keyword evidence="5" id="KW-1185">Reference proteome</keyword>
<feature type="compositionally biased region" description="Low complexity" evidence="1">
    <location>
        <begin position="562"/>
        <end position="579"/>
    </location>
</feature>
<feature type="transmembrane region" description="Helical" evidence="2">
    <location>
        <begin position="896"/>
        <end position="915"/>
    </location>
</feature>
<feature type="compositionally biased region" description="Low complexity" evidence="1">
    <location>
        <begin position="760"/>
        <end position="775"/>
    </location>
</feature>
<evidence type="ECO:0000313" key="5">
    <source>
        <dbReference type="Proteomes" id="UP000693970"/>
    </source>
</evidence>
<keyword evidence="2" id="KW-0472">Membrane</keyword>
<dbReference type="OrthoDB" id="49583at2759"/>
<feature type="region of interest" description="Disordered" evidence="1">
    <location>
        <begin position="975"/>
        <end position="1067"/>
    </location>
</feature>
<sequence length="1188" mass="131762">MIQSSAENGDQKVKPTRRRSRSSETLNSSPDTRVVQTLEEKSCNKIDKKESLQGAKRPKKVGKIKKTCPESRKEGTNNLSLDASTGDISSEGIPSSKNRKKIKRKKDGNCSDGLDQPSESVSSLERRETSKSESIESDRTTKKKKRSASVKKRGSSSSEGRDRKSTKTTKKLTRSTSPTRRRASTTSPAPKTNNTESQVTGSPKMEQRKILNRAVSTPTLKSPVESLKKKIGTIRSSFQEKMPANSTSQSTRSSPGENSKRSGNSVGEKLSPSKQVGVSPSDVSAKKPQRGASPIPGPPFSLKNSDSDDHTSGEKNDSLEPVKNVQSPLRKRSVSPRQRQLISRIASSSGLAAPTRTGKKVPRNITSMPLKKQSPAPLPQTRERGLNRTFSSPALSSPLKKAESPSHSRYGDRYTQGPLNAVTARVTAMIAEKNEDGRPKKHKPISRRGILQHSSSRQLQTKRSSSHDDAINQKPLGPTFIETEPIRKIPLFPQNGRHMERNVSVGNLQERSPGSLGRPVPERRGMKRYSSAPLTSSHHDPTTLEGNHRMLRSISEDENEHSSQTTHPKSSHPSSSADSECSEDESTKIIKDEQIVPLKVPLPTDKRAGNHRTQSVPILGGRRYDQSQRGRTIKTESTTNDFSAAISRKVSRTKSDDLSSLSKSLHGKLAETKRRSSFDDTSTPQLQSILRNSSHHTCLSHSTKASPQCKRSKDRSQKNFVTDVGFASSADVYYASSDDEDAFSVDEETIQFEPKAKATPLPSRPGLKRSSSSGSGLNLSIHSLMTTRSMLSVDKDGFEDDPQWKQVLRYLRLLPSHKDEDPLKKRIRIFTWTVLFLDFISAMVALAQYDGATTCCGQPIFSILINLNWDVLFRVVTYLYLIVIFAEVLPVVRQLFVFNILKPAMGFAITFAMFFDDSVGEAVAMWILEATAIFFEFLIYRVKAIIYHQEMAKLEKTDSDLAEFYKNRRASQRWSRRGMGSLHGSQHSMPFSTIEEGDDDSDSSMSGGSFGSFDSSEDSKPLDEELNIQSNVPVGEANEQGRGDKKSRKVFSRDDFTPKNSPSTAKTVDLMGLSGHGSIASTVSRIPKPGERREMQLLRERRILRQKTQSLARELRVHFIATCINFGLIVISLILIITISSTGGLCMYDEKVKIFSMNQLGKCNRCDGTSTCEVCDTDGPHQCYYPYY</sequence>
<dbReference type="AlphaFoldDB" id="A0A9K3LIB4"/>
<reference evidence="4" key="1">
    <citation type="journal article" date="2021" name="Sci. Rep.">
        <title>Diploid genomic architecture of Nitzschia inconspicua, an elite biomass production diatom.</title>
        <authorList>
            <person name="Oliver A."/>
            <person name="Podell S."/>
            <person name="Pinowska A."/>
            <person name="Traller J.C."/>
            <person name="Smith S.R."/>
            <person name="McClure R."/>
            <person name="Beliaev A."/>
            <person name="Bohutskyi P."/>
            <person name="Hill E.A."/>
            <person name="Rabines A."/>
            <person name="Zheng H."/>
            <person name="Allen L.Z."/>
            <person name="Kuo A."/>
            <person name="Grigoriev I.V."/>
            <person name="Allen A.E."/>
            <person name="Hazlebeck D."/>
            <person name="Allen E.E."/>
        </authorList>
    </citation>
    <scope>NUCLEOTIDE SEQUENCE</scope>
    <source>
        <strain evidence="4">Hildebrandi</strain>
    </source>
</reference>
<name>A0A9K3LIB4_9STRA</name>
<evidence type="ECO:0000313" key="4">
    <source>
        <dbReference type="EMBL" id="KAG7362573.1"/>
    </source>
</evidence>
<organism evidence="4 5">
    <name type="scientific">Nitzschia inconspicua</name>
    <dbReference type="NCBI Taxonomy" id="303405"/>
    <lineage>
        <taxon>Eukaryota</taxon>
        <taxon>Sar</taxon>
        <taxon>Stramenopiles</taxon>
        <taxon>Ochrophyta</taxon>
        <taxon>Bacillariophyta</taxon>
        <taxon>Bacillariophyceae</taxon>
        <taxon>Bacillariophycidae</taxon>
        <taxon>Bacillariales</taxon>
        <taxon>Bacillariaceae</taxon>
        <taxon>Nitzschia</taxon>
    </lineage>
</organism>
<feature type="compositionally biased region" description="Polar residues" evidence="1">
    <location>
        <begin position="234"/>
        <end position="265"/>
    </location>
</feature>
<protein>
    <submittedName>
        <fullName evidence="4">Uncharacterized protein</fullName>
    </submittedName>
</protein>
<feature type="compositionally biased region" description="Basic and acidic residues" evidence="1">
    <location>
        <begin position="305"/>
        <end position="320"/>
    </location>
</feature>
<feature type="compositionally biased region" description="Basic and acidic residues" evidence="1">
    <location>
        <begin position="668"/>
        <end position="678"/>
    </location>
</feature>
<proteinExistence type="predicted"/>